<dbReference type="InterPro" id="IPR049560">
    <property type="entry name" value="MeTrfase_RsmB-F_NOP2_cat"/>
</dbReference>
<sequence length="473" mass="52957">MSLALPAPFQTRMQSQLGEAYSAFTDALDQPSPTSIRVNRAKMPLPTSLPQVPWTETGFYLSVRPSFTLDPMFHGGAYYVQEASSMFLEQALKQSVDLSEPLAVLDLCGAPGGKSTHIASLLSEESLLVANEVIKPRANILAENIQKWGSGNVVVTNNDPSHIGKLIGFFDVMVVDAPCSGEGMFRKDPDAMNEWSEANVKLCSERQRRILMDVWDALKPGGVLIYSTCTYNLEENEENLAWLAQQQDAETITLDLSPDWGITETELEGMHGYRFYPHRTQGEGFFLAAVRKTEGEEARTFKKSKRPFLVLASKQEKALVQGWLKEPKNWELVKHKETLRALPHAWMLELEQLYENLRVVYGGIEVAEVMKNNAKPLPALALSQHVSEDAFPRAEVDLATALKFLHREDVVLENSANGWVLVQFNGVALGWGKKLQNRVNNHYPKEWRIRMSLDEALKPENVGGLFTLGSTIE</sequence>
<dbReference type="Proteomes" id="UP000324133">
    <property type="component" value="Unassembled WGS sequence"/>
</dbReference>
<name>A0A5B6TM26_9BACT</name>
<evidence type="ECO:0000256" key="6">
    <source>
        <dbReference type="PROSITE-ProRule" id="PRU01023"/>
    </source>
</evidence>
<dbReference type="EMBL" id="VKKY01000001">
    <property type="protein sequence ID" value="KAA3440479.1"/>
    <property type="molecule type" value="Genomic_DNA"/>
</dbReference>
<dbReference type="Pfam" id="PF13636">
    <property type="entry name" value="Methyltranf_PUA"/>
    <property type="match status" value="1"/>
</dbReference>
<dbReference type="Pfam" id="PF17125">
    <property type="entry name" value="Methyltr_RsmF_N"/>
    <property type="match status" value="1"/>
</dbReference>
<reference evidence="8 9" key="1">
    <citation type="submission" date="2019-07" db="EMBL/GenBank/DDBJ databases">
        <title>Rufibacter sp. nov., isolated from lake sediment.</title>
        <authorList>
            <person name="Qu J.-H."/>
        </authorList>
    </citation>
    <scope>NUCLEOTIDE SEQUENCE [LARGE SCALE GENOMIC DNA]</scope>
    <source>
        <strain evidence="8 9">NBS58-1</strain>
    </source>
</reference>
<keyword evidence="1" id="KW-0963">Cytoplasm</keyword>
<evidence type="ECO:0000313" key="8">
    <source>
        <dbReference type="EMBL" id="KAA3440479.1"/>
    </source>
</evidence>
<dbReference type="GO" id="GO:0001510">
    <property type="term" value="P:RNA methylation"/>
    <property type="evidence" value="ECO:0007669"/>
    <property type="project" value="InterPro"/>
</dbReference>
<dbReference type="PRINTS" id="PR02008">
    <property type="entry name" value="RCMTFAMILY"/>
</dbReference>
<comment type="caution">
    <text evidence="6">Lacks conserved residue(s) required for the propagation of feature annotation.</text>
</comment>
<dbReference type="CDD" id="cd02440">
    <property type="entry name" value="AdoMet_MTases"/>
    <property type="match status" value="1"/>
</dbReference>
<evidence type="ECO:0000256" key="4">
    <source>
        <dbReference type="ARBA" id="ARBA00022691"/>
    </source>
</evidence>
<feature type="domain" description="SAM-dependent MTase RsmB/NOP-type" evidence="7">
    <location>
        <begin position="1"/>
        <end position="293"/>
    </location>
</feature>
<dbReference type="PANTHER" id="PTHR22807">
    <property type="entry name" value="NOP2 YEAST -RELATED NOL1/NOP2/FMU SUN DOMAIN-CONTAINING"/>
    <property type="match status" value="1"/>
</dbReference>
<feature type="active site" description="Nucleophile" evidence="6">
    <location>
        <position position="229"/>
    </location>
</feature>
<dbReference type="OrthoDB" id="9810297at2"/>
<dbReference type="SUPFAM" id="SSF53335">
    <property type="entry name" value="S-adenosyl-L-methionine-dependent methyltransferases"/>
    <property type="match status" value="1"/>
</dbReference>
<evidence type="ECO:0000313" key="9">
    <source>
        <dbReference type="Proteomes" id="UP000324133"/>
    </source>
</evidence>
<dbReference type="RefSeq" id="WP_149090110.1">
    <property type="nucleotide sequence ID" value="NZ_VKKY01000001.1"/>
</dbReference>
<evidence type="ECO:0000256" key="1">
    <source>
        <dbReference type="ARBA" id="ARBA00022490"/>
    </source>
</evidence>
<dbReference type="AlphaFoldDB" id="A0A5B6TM26"/>
<evidence type="ECO:0000256" key="2">
    <source>
        <dbReference type="ARBA" id="ARBA00022603"/>
    </source>
</evidence>
<feature type="binding site" evidence="6">
    <location>
        <position position="176"/>
    </location>
    <ligand>
        <name>S-adenosyl-L-methionine</name>
        <dbReference type="ChEBI" id="CHEBI:59789"/>
    </ligand>
</feature>
<dbReference type="InterPro" id="IPR029063">
    <property type="entry name" value="SAM-dependent_MTases_sf"/>
</dbReference>
<dbReference type="PANTHER" id="PTHR22807:SF30">
    <property type="entry name" value="28S RRNA (CYTOSINE(4447)-C(5))-METHYLTRANSFERASE-RELATED"/>
    <property type="match status" value="1"/>
</dbReference>
<keyword evidence="2 6" id="KW-0489">Methyltransferase</keyword>
<accession>A0A5B6TM26</accession>
<dbReference type="Gene3D" id="3.40.50.150">
    <property type="entry name" value="Vaccinia Virus protein VP39"/>
    <property type="match status" value="1"/>
</dbReference>
<keyword evidence="9" id="KW-1185">Reference proteome</keyword>
<evidence type="ECO:0000256" key="3">
    <source>
        <dbReference type="ARBA" id="ARBA00022679"/>
    </source>
</evidence>
<dbReference type="GO" id="GO:0003723">
    <property type="term" value="F:RNA binding"/>
    <property type="evidence" value="ECO:0007669"/>
    <property type="project" value="UniProtKB-UniRule"/>
</dbReference>
<evidence type="ECO:0000256" key="5">
    <source>
        <dbReference type="ARBA" id="ARBA00022884"/>
    </source>
</evidence>
<gene>
    <name evidence="8" type="ORF">FOA19_07450</name>
</gene>
<comment type="caution">
    <text evidence="8">The sequence shown here is derived from an EMBL/GenBank/DDBJ whole genome shotgun (WGS) entry which is preliminary data.</text>
</comment>
<keyword evidence="5 6" id="KW-0694">RNA-binding</keyword>
<dbReference type="InterPro" id="IPR027391">
    <property type="entry name" value="Nol1_Nop2_Fmu_2"/>
</dbReference>
<proteinExistence type="inferred from homology"/>
<dbReference type="PROSITE" id="PS51686">
    <property type="entry name" value="SAM_MT_RSMB_NOP"/>
    <property type="match status" value="1"/>
</dbReference>
<keyword evidence="3 6" id="KW-0808">Transferase</keyword>
<dbReference type="GO" id="GO:0008173">
    <property type="term" value="F:RNA methyltransferase activity"/>
    <property type="evidence" value="ECO:0007669"/>
    <property type="project" value="InterPro"/>
</dbReference>
<comment type="similarity">
    <text evidence="6">Belongs to the class I-like SAM-binding methyltransferase superfamily. RsmB/NOP family.</text>
</comment>
<dbReference type="InterPro" id="IPR023267">
    <property type="entry name" value="RCMT"/>
</dbReference>
<dbReference type="Pfam" id="PF01189">
    <property type="entry name" value="Methyltr_RsmB-F"/>
    <property type="match status" value="1"/>
</dbReference>
<feature type="binding site" evidence="6">
    <location>
        <position position="159"/>
    </location>
    <ligand>
        <name>S-adenosyl-L-methionine</name>
        <dbReference type="ChEBI" id="CHEBI:59789"/>
    </ligand>
</feature>
<dbReference type="InterPro" id="IPR031341">
    <property type="entry name" value="Methyltr_RsmF_N"/>
</dbReference>
<dbReference type="InterPro" id="IPR001678">
    <property type="entry name" value="MeTrfase_RsmB-F_NOP2_dom"/>
</dbReference>
<keyword evidence="4 6" id="KW-0949">S-adenosyl-L-methionine</keyword>
<protein>
    <submittedName>
        <fullName evidence="8">rRNA methyltransferase</fullName>
    </submittedName>
</protein>
<evidence type="ECO:0000259" key="7">
    <source>
        <dbReference type="PROSITE" id="PS51686"/>
    </source>
</evidence>
<dbReference type="Gene3D" id="3.30.70.1170">
    <property type="entry name" value="Sun protein, domain 3"/>
    <property type="match status" value="1"/>
</dbReference>
<feature type="binding site" evidence="6">
    <location>
        <position position="132"/>
    </location>
    <ligand>
        <name>S-adenosyl-L-methionine</name>
        <dbReference type="ChEBI" id="CHEBI:59789"/>
    </ligand>
</feature>
<dbReference type="Gene3D" id="2.30.130.60">
    <property type="match status" value="1"/>
</dbReference>
<organism evidence="8 9">
    <name type="scientific">Rufibacter hautae</name>
    <dbReference type="NCBI Taxonomy" id="2595005"/>
    <lineage>
        <taxon>Bacteria</taxon>
        <taxon>Pseudomonadati</taxon>
        <taxon>Bacteroidota</taxon>
        <taxon>Cytophagia</taxon>
        <taxon>Cytophagales</taxon>
        <taxon>Hymenobacteraceae</taxon>
        <taxon>Rufibacter</taxon>
    </lineage>
</organism>